<evidence type="ECO:0000313" key="2">
    <source>
        <dbReference type="EMBL" id="SPC85718.1"/>
    </source>
</evidence>
<protein>
    <recommendedName>
        <fullName evidence="3">Transmembrane protein</fullName>
    </recommendedName>
</protein>
<reference evidence="2" key="1">
    <citation type="submission" date="2018-02" db="EMBL/GenBank/DDBJ databases">
        <authorList>
            <person name="Cohen D.B."/>
            <person name="Kent A.D."/>
        </authorList>
    </citation>
    <scope>NUCLEOTIDE SEQUENCE</scope>
</reference>
<accession>A0A2N9FEY1</accession>
<name>A0A2N9FEY1_FAGSY</name>
<keyword evidence="1" id="KW-1133">Transmembrane helix</keyword>
<keyword evidence="1" id="KW-0472">Membrane</keyword>
<dbReference type="AlphaFoldDB" id="A0A2N9FEY1"/>
<feature type="transmembrane region" description="Helical" evidence="1">
    <location>
        <begin position="66"/>
        <end position="86"/>
    </location>
</feature>
<feature type="transmembrane region" description="Helical" evidence="1">
    <location>
        <begin position="14"/>
        <end position="31"/>
    </location>
</feature>
<evidence type="ECO:0008006" key="3">
    <source>
        <dbReference type="Google" id="ProtNLM"/>
    </source>
</evidence>
<gene>
    <name evidence="2" type="ORF">FSB_LOCUS13600</name>
</gene>
<keyword evidence="1" id="KW-0812">Transmembrane</keyword>
<dbReference type="EMBL" id="OIVN01000797">
    <property type="protein sequence ID" value="SPC85718.1"/>
    <property type="molecule type" value="Genomic_DNA"/>
</dbReference>
<sequence>MKMMGLFGVEEDGFVWNSNGSLFVFFFFKWVSVSSFGGWVTKLVGWSIGLVTDVGWWLGVGGFRCAVAWAVVVWVWGVLACCGVGFGGGGGDGGFLAWCKVRFGWGGGFRRAMVTENAGGFWVEQELSLLISCNYAM</sequence>
<feature type="transmembrane region" description="Helical" evidence="1">
    <location>
        <begin position="43"/>
        <end position="60"/>
    </location>
</feature>
<evidence type="ECO:0000256" key="1">
    <source>
        <dbReference type="SAM" id="Phobius"/>
    </source>
</evidence>
<proteinExistence type="predicted"/>
<organism evidence="2">
    <name type="scientific">Fagus sylvatica</name>
    <name type="common">Beechnut</name>
    <dbReference type="NCBI Taxonomy" id="28930"/>
    <lineage>
        <taxon>Eukaryota</taxon>
        <taxon>Viridiplantae</taxon>
        <taxon>Streptophyta</taxon>
        <taxon>Embryophyta</taxon>
        <taxon>Tracheophyta</taxon>
        <taxon>Spermatophyta</taxon>
        <taxon>Magnoliopsida</taxon>
        <taxon>eudicotyledons</taxon>
        <taxon>Gunneridae</taxon>
        <taxon>Pentapetalae</taxon>
        <taxon>rosids</taxon>
        <taxon>fabids</taxon>
        <taxon>Fagales</taxon>
        <taxon>Fagaceae</taxon>
        <taxon>Fagus</taxon>
    </lineage>
</organism>